<name>A0A0A9CCG1_ARUDO</name>
<accession>A0A0A9CCG1</accession>
<reference evidence="1" key="1">
    <citation type="submission" date="2014-09" db="EMBL/GenBank/DDBJ databases">
        <authorList>
            <person name="Magalhaes I.L.F."/>
            <person name="Oliveira U."/>
            <person name="Santos F.R."/>
            <person name="Vidigal T.H.D.A."/>
            <person name="Brescovit A.D."/>
            <person name="Santos A.J."/>
        </authorList>
    </citation>
    <scope>NUCLEOTIDE SEQUENCE</scope>
    <source>
        <tissue evidence="1">Shoot tissue taken approximately 20 cm above the soil surface</tissue>
    </source>
</reference>
<proteinExistence type="predicted"/>
<organism evidence="1">
    <name type="scientific">Arundo donax</name>
    <name type="common">Giant reed</name>
    <name type="synonym">Donax arundinaceus</name>
    <dbReference type="NCBI Taxonomy" id="35708"/>
    <lineage>
        <taxon>Eukaryota</taxon>
        <taxon>Viridiplantae</taxon>
        <taxon>Streptophyta</taxon>
        <taxon>Embryophyta</taxon>
        <taxon>Tracheophyta</taxon>
        <taxon>Spermatophyta</taxon>
        <taxon>Magnoliopsida</taxon>
        <taxon>Liliopsida</taxon>
        <taxon>Poales</taxon>
        <taxon>Poaceae</taxon>
        <taxon>PACMAD clade</taxon>
        <taxon>Arundinoideae</taxon>
        <taxon>Arundineae</taxon>
        <taxon>Arundo</taxon>
    </lineage>
</organism>
<sequence>MQRCVSKMSRGWRRYLYLLMDDLDQGTYPLRRIDASTLFFPPHQKKIPSSTIETVEARLPQPCISFTPTPAGYGTGGLDFFTLFGVGGNKSLIAGSDVNGFTVMYDLDKRTLHCPLSLNEPKQHGPISLAVGDALYVMDRSPLPDSRCGFEALVYDPEQAKVTPDTQEWQWHRLPPPPYVLAPGHIPTPITGYTVVGGSSIWVSTPGIGTYSFDTSTGTWSKAGKWVLPFRGRADYFPEYNLWLGFSSKSSLLCSWDLSTAVKPSLHSSLEEDMLKSKSEGCTLKYSHLVHMGSGKFCVAKFFERVYYEPPPKGYRDYIWPQIERFAVFIGYEMDLIGPGGELRMRKHKSRRYMTNTTHGWVF</sequence>
<dbReference type="PANTHER" id="PTHR33085">
    <property type="entry name" value="OS12G0113100 PROTEIN-RELATED"/>
    <property type="match status" value="1"/>
</dbReference>
<dbReference type="PANTHER" id="PTHR33085:SF103">
    <property type="entry name" value="F-BOX ASSOCIATED DOMAIN-CONTAINING PROTEIN"/>
    <property type="match status" value="1"/>
</dbReference>
<evidence type="ECO:0000313" key="1">
    <source>
        <dbReference type="EMBL" id="JAD71080.1"/>
    </source>
</evidence>
<dbReference type="Pfam" id="PF07893">
    <property type="entry name" value="DUF1668"/>
    <property type="match status" value="1"/>
</dbReference>
<dbReference type="EMBL" id="GBRH01226815">
    <property type="protein sequence ID" value="JAD71080.1"/>
    <property type="molecule type" value="Transcribed_RNA"/>
</dbReference>
<dbReference type="InterPro" id="IPR012871">
    <property type="entry name" value="DUF1668_ORYSA"/>
</dbReference>
<reference evidence="1" key="2">
    <citation type="journal article" date="2015" name="Data Brief">
        <title>Shoot transcriptome of the giant reed, Arundo donax.</title>
        <authorList>
            <person name="Barrero R.A."/>
            <person name="Guerrero F.D."/>
            <person name="Moolhuijzen P."/>
            <person name="Goolsby J.A."/>
            <person name="Tidwell J."/>
            <person name="Bellgard S.E."/>
            <person name="Bellgard M.I."/>
        </authorList>
    </citation>
    <scope>NUCLEOTIDE SEQUENCE</scope>
    <source>
        <tissue evidence="1">Shoot tissue taken approximately 20 cm above the soil surface</tissue>
    </source>
</reference>
<protein>
    <submittedName>
        <fullName evidence="1">Uncharacterized protein</fullName>
    </submittedName>
</protein>
<dbReference type="AlphaFoldDB" id="A0A0A9CCG1"/>